<dbReference type="Proteomes" id="UP000253961">
    <property type="component" value="Unassembled WGS sequence"/>
</dbReference>
<feature type="domain" description="ZU5" evidence="2">
    <location>
        <begin position="55"/>
        <end position="177"/>
    </location>
</feature>
<organism evidence="3 4">
    <name type="scientific">Pedobacter chinensis</name>
    <dbReference type="NCBI Taxonomy" id="2282421"/>
    <lineage>
        <taxon>Bacteria</taxon>
        <taxon>Pseudomonadati</taxon>
        <taxon>Bacteroidota</taxon>
        <taxon>Sphingobacteriia</taxon>
        <taxon>Sphingobacteriales</taxon>
        <taxon>Sphingobacteriaceae</taxon>
        <taxon>Pedobacter</taxon>
    </lineage>
</organism>
<dbReference type="Gene3D" id="2.60.220.30">
    <property type="match status" value="1"/>
</dbReference>
<keyword evidence="1" id="KW-0732">Signal</keyword>
<keyword evidence="4" id="KW-1185">Reference proteome</keyword>
<dbReference type="PROSITE" id="PS51145">
    <property type="entry name" value="ZU5"/>
    <property type="match status" value="1"/>
</dbReference>
<evidence type="ECO:0000313" key="3">
    <source>
        <dbReference type="EMBL" id="RDC55296.1"/>
    </source>
</evidence>
<dbReference type="AlphaFoldDB" id="A0A369PX49"/>
<sequence length="479" mass="51674">MKTIKLLLPCTPLVVILACLLLSCKNNPDAGGKEKEIDFSTLKPAVTPKGTTMGTIYTQQIGTDGGRVQSPDGQLTLDIPAGALSVNTTIGIQAITNEAPLGAGNGFRLSPEDVNFAKPITITMKYGADLQPGLCWIATQKSDGTWLGYRNTITDETAKTLSVQTTHFSDWVTGKLIDFRLSPQKATVKVKGQVQLYVNGFSKTKGTPQEELDELAPLIPMYPKEVDDEDLAPLPKLTDLSTRMEQLKGYRLDFKEWRLSPTTGKLKAHGSKATYTAPDKAPNPNTVNVSVDIEATRENKTIKLILLSQITIIDKYYAKFTINGVESVFTDRDIYTGGAYQPTGNMAALYVSNSGEFGVTFTHAVDQKTVSIASEHPKTGNMAFATSSNPAGTVSIIYLKTESTDGYSNATDELVKDGNGCKNGRSSTGSLTLTEYKNENGAIVSGSFSGTIWNMGDVMACKNKSVNISGEFVMPVNKQ</sequence>
<evidence type="ECO:0000259" key="2">
    <source>
        <dbReference type="PROSITE" id="PS51145"/>
    </source>
</evidence>
<comment type="caution">
    <text evidence="3">The sequence shown here is derived from an EMBL/GenBank/DDBJ whole genome shotgun (WGS) entry which is preliminary data.</text>
</comment>
<accession>A0A369PX49</accession>
<evidence type="ECO:0000256" key="1">
    <source>
        <dbReference type="SAM" id="SignalP"/>
    </source>
</evidence>
<dbReference type="InterPro" id="IPR000906">
    <property type="entry name" value="ZU5_dom"/>
</dbReference>
<proteinExistence type="predicted"/>
<dbReference type="OrthoDB" id="770607at2"/>
<feature type="signal peptide" evidence="1">
    <location>
        <begin position="1"/>
        <end position="30"/>
    </location>
</feature>
<gene>
    <name evidence="3" type="ORF">DU508_17130</name>
</gene>
<name>A0A369PX49_9SPHI</name>
<feature type="chain" id="PRO_5016811374" description="ZU5 domain-containing protein" evidence="1">
    <location>
        <begin position="31"/>
        <end position="479"/>
    </location>
</feature>
<dbReference type="PROSITE" id="PS51257">
    <property type="entry name" value="PROKAR_LIPOPROTEIN"/>
    <property type="match status" value="1"/>
</dbReference>
<reference evidence="3 4" key="1">
    <citation type="submission" date="2018-07" db="EMBL/GenBank/DDBJ databases">
        <title>Pedobacter sp. nov., isolated from soil.</title>
        <authorList>
            <person name="Zhou L.Y."/>
            <person name="Du Z.J."/>
        </authorList>
    </citation>
    <scope>NUCLEOTIDE SEQUENCE [LARGE SCALE GENOMIC DNA]</scope>
    <source>
        <strain evidence="3 4">JDX94</strain>
    </source>
</reference>
<evidence type="ECO:0000313" key="4">
    <source>
        <dbReference type="Proteomes" id="UP000253961"/>
    </source>
</evidence>
<dbReference type="RefSeq" id="WP_115403993.1">
    <property type="nucleotide sequence ID" value="NZ_QPKV01000007.1"/>
</dbReference>
<protein>
    <recommendedName>
        <fullName evidence="2">ZU5 domain-containing protein</fullName>
    </recommendedName>
</protein>
<dbReference type="EMBL" id="QPKV01000007">
    <property type="protein sequence ID" value="RDC55296.1"/>
    <property type="molecule type" value="Genomic_DNA"/>
</dbReference>